<feature type="transmembrane region" description="Helical" evidence="2">
    <location>
        <begin position="72"/>
        <end position="92"/>
    </location>
</feature>
<dbReference type="Proteomes" id="UP001501470">
    <property type="component" value="Unassembled WGS sequence"/>
</dbReference>
<feature type="region of interest" description="Disordered" evidence="1">
    <location>
        <begin position="103"/>
        <end position="130"/>
    </location>
</feature>
<reference evidence="4" key="1">
    <citation type="journal article" date="2019" name="Int. J. Syst. Evol. Microbiol.">
        <title>The Global Catalogue of Microorganisms (GCM) 10K type strain sequencing project: providing services to taxonomists for standard genome sequencing and annotation.</title>
        <authorList>
            <consortium name="The Broad Institute Genomics Platform"/>
            <consortium name="The Broad Institute Genome Sequencing Center for Infectious Disease"/>
            <person name="Wu L."/>
            <person name="Ma J."/>
        </authorList>
    </citation>
    <scope>NUCLEOTIDE SEQUENCE [LARGE SCALE GENOMIC DNA]</scope>
    <source>
        <strain evidence="4">JCM 15933</strain>
    </source>
</reference>
<keyword evidence="4" id="KW-1185">Reference proteome</keyword>
<comment type="caution">
    <text evidence="3">The sequence shown here is derived from an EMBL/GenBank/DDBJ whole genome shotgun (WGS) entry which is preliminary data.</text>
</comment>
<sequence>MTDDPAVDTDAHSGQATIAAPPHGVLPAAPASTLSLSSSAAAAVPGRRRWPLLGDGAGAVSREGTASWPRRWLLLGGAGAVVAAVAAALALLPGGDPAPKLPSDVFTGLPAHQNPSGGASPSPGAAGEAGEVQGELMVDVPRPPAATGEAAAEAGPGRIGRPLVLHLSVDRLPSPSFGVTYQQLVRERQESLTFHGSTGAGDGLAGTTDGLAGTTDRLAGTTVRVGVTTDGWEPQIGAPTPVTVAGRPAVLTSSDGTTVIRWQDADGLWLQVVTTLDEPRALVFATGVRLDRAYRCVVPYRLTNLPDGMHADRCTMTFLAGETHTILDLTDGTSDLRLTSVPQQAPARLPAMDTTIGGHPARLSERTADGRRILEVTVDEGAGVLRATASGAYDAGVVRWILDDCVWTGGNAVAAWPASPLP</sequence>
<keyword evidence="2" id="KW-0472">Membrane</keyword>
<keyword evidence="2" id="KW-1133">Transmembrane helix</keyword>
<dbReference type="EMBL" id="BAAAQD010000005">
    <property type="protein sequence ID" value="GAA1515113.1"/>
    <property type="molecule type" value="Genomic_DNA"/>
</dbReference>
<dbReference type="RefSeq" id="WP_344502719.1">
    <property type="nucleotide sequence ID" value="NZ_BAAAQD010000005.1"/>
</dbReference>
<feature type="region of interest" description="Disordered" evidence="1">
    <location>
        <begin position="1"/>
        <end position="23"/>
    </location>
</feature>
<protein>
    <submittedName>
        <fullName evidence="3">Uncharacterized protein</fullName>
    </submittedName>
</protein>
<keyword evidence="2" id="KW-0812">Transmembrane</keyword>
<evidence type="ECO:0000256" key="2">
    <source>
        <dbReference type="SAM" id="Phobius"/>
    </source>
</evidence>
<evidence type="ECO:0000313" key="4">
    <source>
        <dbReference type="Proteomes" id="UP001501470"/>
    </source>
</evidence>
<accession>A0ABP4L2K2</accession>
<evidence type="ECO:0000256" key="1">
    <source>
        <dbReference type="SAM" id="MobiDB-lite"/>
    </source>
</evidence>
<evidence type="ECO:0000313" key="3">
    <source>
        <dbReference type="EMBL" id="GAA1515113.1"/>
    </source>
</evidence>
<proteinExistence type="predicted"/>
<gene>
    <name evidence="3" type="ORF">GCM10009827_032370</name>
</gene>
<feature type="compositionally biased region" description="Low complexity" evidence="1">
    <location>
        <begin position="115"/>
        <end position="130"/>
    </location>
</feature>
<organism evidence="3 4">
    <name type="scientific">Dactylosporangium maewongense</name>
    <dbReference type="NCBI Taxonomy" id="634393"/>
    <lineage>
        <taxon>Bacteria</taxon>
        <taxon>Bacillati</taxon>
        <taxon>Actinomycetota</taxon>
        <taxon>Actinomycetes</taxon>
        <taxon>Micromonosporales</taxon>
        <taxon>Micromonosporaceae</taxon>
        <taxon>Dactylosporangium</taxon>
    </lineage>
</organism>
<name>A0ABP4L2K2_9ACTN</name>